<dbReference type="InterPro" id="IPR011051">
    <property type="entry name" value="RmlC_Cupin_sf"/>
</dbReference>
<comment type="caution">
    <text evidence="1">The sequence shown here is derived from an EMBL/GenBank/DDBJ whole genome shotgun (WGS) entry which is preliminary data.</text>
</comment>
<dbReference type="InterPro" id="IPR014710">
    <property type="entry name" value="RmlC-like_jellyroll"/>
</dbReference>
<dbReference type="SUPFAM" id="SSF51182">
    <property type="entry name" value="RmlC-like cupins"/>
    <property type="match status" value="1"/>
</dbReference>
<organism evidence="1 2">
    <name type="scientific">Candidatus Aphodoplasma excrementigallinarum</name>
    <dbReference type="NCBI Taxonomy" id="2840673"/>
    <lineage>
        <taxon>Bacteria</taxon>
        <taxon>Bacillati</taxon>
        <taxon>Bacillota</taxon>
        <taxon>Clostridia</taxon>
        <taxon>Eubacteriales</taxon>
        <taxon>Candidatus Aphodoplasma</taxon>
    </lineage>
</organism>
<dbReference type="Proteomes" id="UP000886743">
    <property type="component" value="Unassembled WGS sequence"/>
</dbReference>
<evidence type="ECO:0000313" key="1">
    <source>
        <dbReference type="EMBL" id="HIV03107.1"/>
    </source>
</evidence>
<accession>A0A9D1NH96</accession>
<gene>
    <name evidence="1" type="ORF">IAC74_05990</name>
</gene>
<reference evidence="1" key="2">
    <citation type="journal article" date="2021" name="PeerJ">
        <title>Extensive microbial diversity within the chicken gut microbiome revealed by metagenomics and culture.</title>
        <authorList>
            <person name="Gilroy R."/>
            <person name="Ravi A."/>
            <person name="Getino M."/>
            <person name="Pursley I."/>
            <person name="Horton D.L."/>
            <person name="Alikhan N.F."/>
            <person name="Baker D."/>
            <person name="Gharbi K."/>
            <person name="Hall N."/>
            <person name="Watson M."/>
            <person name="Adriaenssens E.M."/>
            <person name="Foster-Nyarko E."/>
            <person name="Jarju S."/>
            <person name="Secka A."/>
            <person name="Antonio M."/>
            <person name="Oren A."/>
            <person name="Chaudhuri R.R."/>
            <person name="La Ragione R."/>
            <person name="Hildebrand F."/>
            <person name="Pallen M.J."/>
        </authorList>
    </citation>
    <scope>NUCLEOTIDE SEQUENCE</scope>
    <source>
        <strain evidence="1">4920</strain>
    </source>
</reference>
<proteinExistence type="predicted"/>
<dbReference type="Gene3D" id="2.60.120.10">
    <property type="entry name" value="Jelly Rolls"/>
    <property type="match status" value="1"/>
</dbReference>
<dbReference type="EMBL" id="DVOF01000175">
    <property type="protein sequence ID" value="HIV03107.1"/>
    <property type="molecule type" value="Genomic_DNA"/>
</dbReference>
<evidence type="ECO:0000313" key="2">
    <source>
        <dbReference type="Proteomes" id="UP000886743"/>
    </source>
</evidence>
<name>A0A9D1NH96_9FIRM</name>
<reference evidence="1" key="1">
    <citation type="submission" date="2020-10" db="EMBL/GenBank/DDBJ databases">
        <authorList>
            <person name="Gilroy R."/>
        </authorList>
    </citation>
    <scope>NUCLEOTIDE SEQUENCE</scope>
    <source>
        <strain evidence="1">4920</strain>
    </source>
</reference>
<protein>
    <submittedName>
        <fullName evidence="1">Uncharacterized protein</fullName>
    </submittedName>
</protein>
<sequence length="113" mass="13429">MELEILEYTGEGYDPTMHFGAWRVALMNYAESLERKNFTQMERHMCTDEVFVLLYGSATLVIGEEKREYPMEKGKIYNVRQGVWHQILFEKDTRVLIVENHDTVKENSEYMQV</sequence>
<dbReference type="AlphaFoldDB" id="A0A9D1NH96"/>